<evidence type="ECO:0000313" key="7">
    <source>
        <dbReference type="Proteomes" id="UP001549691"/>
    </source>
</evidence>
<dbReference type="EMBL" id="JBEWZI010000001">
    <property type="protein sequence ID" value="MET7012755.1"/>
    <property type="molecule type" value="Genomic_DNA"/>
</dbReference>
<evidence type="ECO:0000313" key="6">
    <source>
        <dbReference type="EMBL" id="MET7012755.1"/>
    </source>
</evidence>
<keyword evidence="3" id="KW-0063">Aspartyl esterase</keyword>
<evidence type="ECO:0000256" key="3">
    <source>
        <dbReference type="ARBA" id="ARBA00023085"/>
    </source>
</evidence>
<dbReference type="NCBIfam" id="TIGR01409">
    <property type="entry name" value="TAT_signal_seq"/>
    <property type="match status" value="1"/>
</dbReference>
<comment type="similarity">
    <text evidence="1">Belongs to the pectinesterase family.</text>
</comment>
<evidence type="ECO:0000259" key="5">
    <source>
        <dbReference type="Pfam" id="PF01095"/>
    </source>
</evidence>
<dbReference type="Pfam" id="PF01095">
    <property type="entry name" value="Pectinesterase"/>
    <property type="match status" value="1"/>
</dbReference>
<sequence>MPLTRRKFLAHSGLTLAALSLGACAGSPAKLRTGPDAVVDASFNGKPGNLVNGTPTYKTVQEALDAAPVFGGDWQIKLRKGRYVEKLTLTKSGIHLIGEDREQTIISFNAYAGQMKPAGGLWGTDGSATLTIRTTDFSAENLTIENSFDYLANAALDPSNPAYIRGSQALAVYIGGQSDRASFRNVKLSGYQDTLCPYVGRAHFERCQISGNVDFIFGGGQAWFEECELITRPAGRVTSKVGFVTAPSTSINKRYGFVFKRCKLLRENAQVPVACSPLGRPWHPNGDPQAIGSAVFIECWMDDHINPDGWDSMSNTNKAGERVTFTPEDSRFFEYKSSGPGAVINPKRRQLIEAQLADYTRDKVLDGWKP</sequence>
<gene>
    <name evidence="6" type="ORF">ABXR19_01045</name>
</gene>
<feature type="chain" id="PRO_5046043236" evidence="4">
    <location>
        <begin position="26"/>
        <end position="370"/>
    </location>
</feature>
<evidence type="ECO:0000256" key="1">
    <source>
        <dbReference type="ARBA" id="ARBA00008891"/>
    </source>
</evidence>
<feature type="domain" description="Pectinesterase catalytic" evidence="5">
    <location>
        <begin position="52"/>
        <end position="344"/>
    </location>
</feature>
<organism evidence="6 7">
    <name type="scientific">Uliginosibacterium flavum</name>
    <dbReference type="NCBI Taxonomy" id="1396831"/>
    <lineage>
        <taxon>Bacteria</taxon>
        <taxon>Pseudomonadati</taxon>
        <taxon>Pseudomonadota</taxon>
        <taxon>Betaproteobacteria</taxon>
        <taxon>Rhodocyclales</taxon>
        <taxon>Zoogloeaceae</taxon>
        <taxon>Uliginosibacterium</taxon>
    </lineage>
</organism>
<dbReference type="SUPFAM" id="SSF51126">
    <property type="entry name" value="Pectin lyase-like"/>
    <property type="match status" value="1"/>
</dbReference>
<dbReference type="InterPro" id="IPR011050">
    <property type="entry name" value="Pectin_lyase_fold/virulence"/>
</dbReference>
<dbReference type="InterPro" id="IPR000070">
    <property type="entry name" value="Pectinesterase_cat"/>
</dbReference>
<dbReference type="Gene3D" id="2.160.20.10">
    <property type="entry name" value="Single-stranded right-handed beta-helix, Pectin lyase-like"/>
    <property type="match status" value="1"/>
</dbReference>
<accession>A0ABV2TFR0</accession>
<comment type="caution">
    <text evidence="6">The sequence shown here is derived from an EMBL/GenBank/DDBJ whole genome shotgun (WGS) entry which is preliminary data.</text>
</comment>
<keyword evidence="7" id="KW-1185">Reference proteome</keyword>
<keyword evidence="2" id="KW-0378">Hydrolase</keyword>
<dbReference type="PANTHER" id="PTHR31321:SF57">
    <property type="entry name" value="PECTINESTERASE 53-RELATED"/>
    <property type="match status" value="1"/>
</dbReference>
<name>A0ABV2TFR0_9RHOO</name>
<dbReference type="Proteomes" id="UP001549691">
    <property type="component" value="Unassembled WGS sequence"/>
</dbReference>
<dbReference type="PROSITE" id="PS51257">
    <property type="entry name" value="PROKAR_LIPOPROTEIN"/>
    <property type="match status" value="1"/>
</dbReference>
<dbReference type="InterPro" id="IPR006311">
    <property type="entry name" value="TAT_signal"/>
</dbReference>
<evidence type="ECO:0000256" key="2">
    <source>
        <dbReference type="ARBA" id="ARBA00022801"/>
    </source>
</evidence>
<reference evidence="6 7" key="1">
    <citation type="submission" date="2024-07" db="EMBL/GenBank/DDBJ databases">
        <title>Uliginosibacterium flavum JJ3220;KACC:17644.</title>
        <authorList>
            <person name="Kim M.K."/>
        </authorList>
    </citation>
    <scope>NUCLEOTIDE SEQUENCE [LARGE SCALE GENOMIC DNA]</scope>
    <source>
        <strain evidence="6 7">KACC:17644</strain>
    </source>
</reference>
<feature type="signal peptide" evidence="4">
    <location>
        <begin position="1"/>
        <end position="25"/>
    </location>
</feature>
<dbReference type="PANTHER" id="PTHR31321">
    <property type="entry name" value="ACYL-COA THIOESTER HYDROLASE YBHC-RELATED"/>
    <property type="match status" value="1"/>
</dbReference>
<dbReference type="PROSITE" id="PS51318">
    <property type="entry name" value="TAT"/>
    <property type="match status" value="1"/>
</dbReference>
<evidence type="ECO:0000256" key="4">
    <source>
        <dbReference type="SAM" id="SignalP"/>
    </source>
</evidence>
<dbReference type="RefSeq" id="WP_354599214.1">
    <property type="nucleotide sequence ID" value="NZ_JBEWZI010000001.1"/>
</dbReference>
<proteinExistence type="inferred from homology"/>
<dbReference type="InterPro" id="IPR019546">
    <property type="entry name" value="TAT_signal_bac_arc"/>
</dbReference>
<dbReference type="InterPro" id="IPR012334">
    <property type="entry name" value="Pectin_lyas_fold"/>
</dbReference>
<protein>
    <submittedName>
        <fullName evidence="6">Pectinesterase family protein</fullName>
    </submittedName>
</protein>
<keyword evidence="4" id="KW-0732">Signal</keyword>